<dbReference type="Pfam" id="PF03845">
    <property type="entry name" value="Spore_permease"/>
    <property type="match status" value="1"/>
</dbReference>
<name>A0A644XES5_9ZZZZ</name>
<feature type="transmembrane region" description="Helical" evidence="6">
    <location>
        <begin position="271"/>
        <end position="293"/>
    </location>
</feature>
<evidence type="ECO:0000256" key="1">
    <source>
        <dbReference type="ARBA" id="ARBA00004141"/>
    </source>
</evidence>
<dbReference type="Gene3D" id="1.20.1740.10">
    <property type="entry name" value="Amino acid/polyamine transporter I"/>
    <property type="match status" value="1"/>
</dbReference>
<comment type="subcellular location">
    <subcellularLocation>
        <location evidence="1">Membrane</location>
        <topology evidence="1">Multi-pass membrane protein</topology>
    </subcellularLocation>
</comment>
<keyword evidence="5 6" id="KW-0472">Membrane</keyword>
<feature type="transmembrane region" description="Helical" evidence="6">
    <location>
        <begin position="46"/>
        <end position="68"/>
    </location>
</feature>
<evidence type="ECO:0000256" key="4">
    <source>
        <dbReference type="ARBA" id="ARBA00022989"/>
    </source>
</evidence>
<dbReference type="GO" id="GO:0009847">
    <property type="term" value="P:spore germination"/>
    <property type="evidence" value="ECO:0007669"/>
    <property type="project" value="InterPro"/>
</dbReference>
<dbReference type="EMBL" id="VSSQ01002007">
    <property type="protein sequence ID" value="MPM12673.1"/>
    <property type="molecule type" value="Genomic_DNA"/>
</dbReference>
<feature type="transmembrane region" description="Helical" evidence="6">
    <location>
        <begin position="120"/>
        <end position="138"/>
    </location>
</feature>
<comment type="caution">
    <text evidence="7">The sequence shown here is derived from an EMBL/GenBank/DDBJ whole genome shotgun (WGS) entry which is preliminary data.</text>
</comment>
<keyword evidence="4 6" id="KW-1133">Transmembrane helix</keyword>
<feature type="transmembrane region" description="Helical" evidence="6">
    <location>
        <begin position="150"/>
        <end position="175"/>
    </location>
</feature>
<accession>A0A644XES5</accession>
<proteinExistence type="predicted"/>
<sequence length="366" mass="40598">MGRYSMQKNITNRQMFFILVLTLTTYTLVSLPKVAAEKIGTSGWITIMGMAVLFGGGAVIITKLGLLYPGKSIYEYSTEIAGGFVARVISIYYILYFIVIGVNLKIKLADFLQENFLQKTPRSIIIGVSVALFGYVSYKGITSVARLFELFGAMFLFTTILLCIIALPQGVIYNILPLFNPLEAKEIISAAPKFIFPYGGIEVLLVIPFTRNNKKAPRLAFFTLLFIGLFYVLVVESTIMVLGLSNTALFNDALIEAIKIVQIPVLERPDIFYLTVGLTSLFAGMIMVYVTLLEHIGNLFPKLDRIKMVVFTGILLFGMCMYAMTIDNAGNILDKIVVLPILVSVFFIPGVLLILGKIKKKANSRQ</sequence>
<dbReference type="GO" id="GO:0016020">
    <property type="term" value="C:membrane"/>
    <property type="evidence" value="ECO:0007669"/>
    <property type="project" value="UniProtKB-SubCell"/>
</dbReference>
<dbReference type="NCBIfam" id="TIGR00912">
    <property type="entry name" value="2A0309"/>
    <property type="match status" value="1"/>
</dbReference>
<protein>
    <submittedName>
        <fullName evidence="7">Spore germination protein YndE</fullName>
    </submittedName>
</protein>
<dbReference type="PANTHER" id="PTHR34975:SF2">
    <property type="entry name" value="SPORE GERMINATION PROTEIN A2"/>
    <property type="match status" value="1"/>
</dbReference>
<dbReference type="PANTHER" id="PTHR34975">
    <property type="entry name" value="SPORE GERMINATION PROTEIN A2"/>
    <property type="match status" value="1"/>
</dbReference>
<evidence type="ECO:0000256" key="6">
    <source>
        <dbReference type="SAM" id="Phobius"/>
    </source>
</evidence>
<evidence type="ECO:0000256" key="2">
    <source>
        <dbReference type="ARBA" id="ARBA00022448"/>
    </source>
</evidence>
<keyword evidence="3 6" id="KW-0812">Transmembrane</keyword>
<feature type="transmembrane region" description="Helical" evidence="6">
    <location>
        <begin position="336"/>
        <end position="356"/>
    </location>
</feature>
<evidence type="ECO:0000256" key="3">
    <source>
        <dbReference type="ARBA" id="ARBA00022692"/>
    </source>
</evidence>
<feature type="transmembrane region" description="Helical" evidence="6">
    <location>
        <begin position="219"/>
        <end position="244"/>
    </location>
</feature>
<reference evidence="7" key="1">
    <citation type="submission" date="2019-08" db="EMBL/GenBank/DDBJ databases">
        <authorList>
            <person name="Kucharzyk K."/>
            <person name="Murdoch R.W."/>
            <person name="Higgins S."/>
            <person name="Loffler F."/>
        </authorList>
    </citation>
    <scope>NUCLEOTIDE SEQUENCE</scope>
</reference>
<dbReference type="InterPro" id="IPR004761">
    <property type="entry name" value="Spore_GerAB"/>
</dbReference>
<feature type="transmembrane region" description="Helical" evidence="6">
    <location>
        <begin position="305"/>
        <end position="324"/>
    </location>
</feature>
<evidence type="ECO:0000313" key="7">
    <source>
        <dbReference type="EMBL" id="MPM12673.1"/>
    </source>
</evidence>
<feature type="transmembrane region" description="Helical" evidence="6">
    <location>
        <begin position="187"/>
        <end position="207"/>
    </location>
</feature>
<feature type="transmembrane region" description="Helical" evidence="6">
    <location>
        <begin position="80"/>
        <end position="100"/>
    </location>
</feature>
<keyword evidence="2" id="KW-0813">Transport</keyword>
<dbReference type="AlphaFoldDB" id="A0A644XES5"/>
<organism evidence="7">
    <name type="scientific">bioreactor metagenome</name>
    <dbReference type="NCBI Taxonomy" id="1076179"/>
    <lineage>
        <taxon>unclassified sequences</taxon>
        <taxon>metagenomes</taxon>
        <taxon>ecological metagenomes</taxon>
    </lineage>
</organism>
<gene>
    <name evidence="7" type="primary">yndE_5</name>
    <name evidence="7" type="ORF">SDC9_59027</name>
</gene>
<evidence type="ECO:0000256" key="5">
    <source>
        <dbReference type="ARBA" id="ARBA00023136"/>
    </source>
</evidence>